<protein>
    <recommendedName>
        <fullName evidence="2">CMP/dCMP-type deaminase domain-containing protein</fullName>
    </recommendedName>
</protein>
<comment type="caution">
    <text evidence="3">The sequence shown here is derived from an EMBL/GenBank/DDBJ whole genome shotgun (WGS) entry which is preliminary data.</text>
</comment>
<evidence type="ECO:0000256" key="1">
    <source>
        <dbReference type="ARBA" id="ARBA00023242"/>
    </source>
</evidence>
<dbReference type="AlphaFoldDB" id="A0A8H5T3R3"/>
<dbReference type="OrthoDB" id="4475584at2759"/>
<gene>
    <name evidence="3" type="ORF">FHETE_7215</name>
</gene>
<keyword evidence="1" id="KW-0539">Nucleus</keyword>
<sequence length="726" mass="81756">MAPENPQKLLAALLQTIERDIVPLTRDGVSSGSKVFGAAILSSKNLEPYTVSTNDERTSPLLHGEINCIQTFYTQTFPDAKDRPNPRDDCIFFATHEPCSLCLSGITWSGFKELYYLFTYEDSRDQFAIPYDIDILEEVFRVKADGESEEAIKNRPLYNRTNKFFTAKSINELVLSIEEVAERDHWNGEVRRVKALYNALADEYKKNKESGIETSSDERRPQCGSCQGRNVTCEFKEWTFVSGVRSSLRKDDCAQDDTIDEPESIQIQDSLLSFVESSPPAPDQEFDAPRTAIVRTGIIESTQNATPDVPQPMVSIGNQHQPHDGNQIPTPSRWNETVLSEQNSSERQTAMLRFRYQIVPWLDSNAPGTSFGPKIMTLAAEKSIIMDIIIWVAMRRSRKTATSNGHESDPHLVQQFQHRLSLEDVFTADVGRSLLALGHFFYTGPSEWAGLSAEYSGAGGQSQFFEEQEEPLKTLDRFHYKTELAAFIVTFKAPILQSVPIMKESFLSPSMTSGQIYDACLTHLSACCRLIHCELIPLFNGIFPTQSPSHDSPSLVWATWSNLWARCMQWFRDRPPDMIPLLESPEVDAHTATSNCPFAADVYSSAIAVQANLAVHFSSLLLLSYKPRLVKLSSNPHRLVSKSWHAQKLAKLALWNNFSDQWDPVVVATVVRVARDMTYPSQQDALLSCFQRIGDATKIPLRSEIADLQQFWSSSRHTNAPTHTHP</sequence>
<dbReference type="PROSITE" id="PS51747">
    <property type="entry name" value="CYT_DCMP_DEAMINASES_2"/>
    <property type="match status" value="1"/>
</dbReference>
<keyword evidence="4" id="KW-1185">Reference proteome</keyword>
<dbReference type="GO" id="GO:0006139">
    <property type="term" value="P:nucleobase-containing compound metabolic process"/>
    <property type="evidence" value="ECO:0007669"/>
    <property type="project" value="UniProtKB-ARBA"/>
</dbReference>
<name>A0A8H5T3R3_FUSHE</name>
<dbReference type="InterPro" id="IPR016193">
    <property type="entry name" value="Cytidine_deaminase-like"/>
</dbReference>
<dbReference type="GO" id="GO:0045944">
    <property type="term" value="P:positive regulation of transcription by RNA polymerase II"/>
    <property type="evidence" value="ECO:0007669"/>
    <property type="project" value="TreeGrafter"/>
</dbReference>
<dbReference type="GO" id="GO:0000976">
    <property type="term" value="F:transcription cis-regulatory region binding"/>
    <property type="evidence" value="ECO:0007669"/>
    <property type="project" value="TreeGrafter"/>
</dbReference>
<reference evidence="3 4" key="1">
    <citation type="submission" date="2020-05" db="EMBL/GenBank/DDBJ databases">
        <title>Identification and distribution of gene clusters putatively required for synthesis of sphingolipid metabolism inhibitors in phylogenetically diverse species of the filamentous fungus Fusarium.</title>
        <authorList>
            <person name="Kim H.-S."/>
            <person name="Busman M."/>
            <person name="Brown D.W."/>
            <person name="Divon H."/>
            <person name="Uhlig S."/>
            <person name="Proctor R.H."/>
        </authorList>
    </citation>
    <scope>NUCLEOTIDE SEQUENCE [LARGE SCALE GENOMIC DNA]</scope>
    <source>
        <strain evidence="3 4">NRRL 20693</strain>
    </source>
</reference>
<dbReference type="Gene3D" id="3.40.140.10">
    <property type="entry name" value="Cytidine Deaminase, domain 2"/>
    <property type="match status" value="1"/>
</dbReference>
<evidence type="ECO:0000259" key="2">
    <source>
        <dbReference type="PROSITE" id="PS51747"/>
    </source>
</evidence>
<dbReference type="InterPro" id="IPR002125">
    <property type="entry name" value="CMP_dCMP_dom"/>
</dbReference>
<dbReference type="EMBL" id="JAAGWQ010000137">
    <property type="protein sequence ID" value="KAF5664106.1"/>
    <property type="molecule type" value="Genomic_DNA"/>
</dbReference>
<dbReference type="PANTHER" id="PTHR37534">
    <property type="entry name" value="TRANSCRIPTIONAL ACTIVATOR PROTEIN UGA3"/>
    <property type="match status" value="1"/>
</dbReference>
<dbReference type="GO" id="GO:0003824">
    <property type="term" value="F:catalytic activity"/>
    <property type="evidence" value="ECO:0007669"/>
    <property type="project" value="InterPro"/>
</dbReference>
<feature type="domain" description="CMP/dCMP-type deaminase" evidence="2">
    <location>
        <begin position="4"/>
        <end position="127"/>
    </location>
</feature>
<evidence type="ECO:0000313" key="3">
    <source>
        <dbReference type="EMBL" id="KAF5664106.1"/>
    </source>
</evidence>
<dbReference type="GO" id="GO:0003700">
    <property type="term" value="F:DNA-binding transcription factor activity"/>
    <property type="evidence" value="ECO:0007669"/>
    <property type="project" value="TreeGrafter"/>
</dbReference>
<dbReference type="GO" id="GO:0005634">
    <property type="term" value="C:nucleus"/>
    <property type="evidence" value="ECO:0007669"/>
    <property type="project" value="TreeGrafter"/>
</dbReference>
<dbReference type="PANTHER" id="PTHR37534:SF4">
    <property type="entry name" value="ZN(II)2CYS6 TRANSCRIPTION FACTOR (EUROFUNG)"/>
    <property type="match status" value="1"/>
</dbReference>
<evidence type="ECO:0000313" key="4">
    <source>
        <dbReference type="Proteomes" id="UP000567885"/>
    </source>
</evidence>
<dbReference type="SUPFAM" id="SSF53927">
    <property type="entry name" value="Cytidine deaminase-like"/>
    <property type="match status" value="1"/>
</dbReference>
<dbReference type="Proteomes" id="UP000567885">
    <property type="component" value="Unassembled WGS sequence"/>
</dbReference>
<organism evidence="3 4">
    <name type="scientific">Fusarium heterosporum</name>
    <dbReference type="NCBI Taxonomy" id="42747"/>
    <lineage>
        <taxon>Eukaryota</taxon>
        <taxon>Fungi</taxon>
        <taxon>Dikarya</taxon>
        <taxon>Ascomycota</taxon>
        <taxon>Pezizomycotina</taxon>
        <taxon>Sordariomycetes</taxon>
        <taxon>Hypocreomycetidae</taxon>
        <taxon>Hypocreales</taxon>
        <taxon>Nectriaceae</taxon>
        <taxon>Fusarium</taxon>
        <taxon>Fusarium heterosporum species complex</taxon>
    </lineage>
</organism>
<accession>A0A8H5T3R3</accession>
<dbReference type="Pfam" id="PF00383">
    <property type="entry name" value="dCMP_cyt_deam_1"/>
    <property type="match status" value="1"/>
</dbReference>
<proteinExistence type="predicted"/>